<feature type="chain" id="PRO_5043864809" evidence="5">
    <location>
        <begin position="34"/>
        <end position="296"/>
    </location>
</feature>
<comment type="caution">
    <text evidence="7">The sequence shown here is derived from an EMBL/GenBank/DDBJ whole genome shotgun (WGS) entry which is preliminary data.</text>
</comment>
<evidence type="ECO:0000259" key="6">
    <source>
        <dbReference type="Pfam" id="PF01094"/>
    </source>
</evidence>
<evidence type="ECO:0000256" key="3">
    <source>
        <dbReference type="ARBA" id="ARBA00022989"/>
    </source>
</evidence>
<name>A0AAV3Z2H2_9GAST</name>
<dbReference type="InterPro" id="IPR028082">
    <property type="entry name" value="Peripla_BP_I"/>
</dbReference>
<evidence type="ECO:0000256" key="2">
    <source>
        <dbReference type="ARBA" id="ARBA00022692"/>
    </source>
</evidence>
<evidence type="ECO:0000313" key="7">
    <source>
        <dbReference type="EMBL" id="GFN88721.1"/>
    </source>
</evidence>
<proteinExistence type="predicted"/>
<feature type="domain" description="Receptor ligand binding region" evidence="6">
    <location>
        <begin position="87"/>
        <end position="217"/>
    </location>
</feature>
<evidence type="ECO:0000256" key="4">
    <source>
        <dbReference type="ARBA" id="ARBA00023136"/>
    </source>
</evidence>
<dbReference type="Pfam" id="PF01094">
    <property type="entry name" value="ANF_receptor"/>
    <property type="match status" value="1"/>
</dbReference>
<keyword evidence="2" id="KW-0812">Transmembrane</keyword>
<dbReference type="GO" id="GO:0017046">
    <property type="term" value="F:peptide hormone binding"/>
    <property type="evidence" value="ECO:0007669"/>
    <property type="project" value="TreeGrafter"/>
</dbReference>
<keyword evidence="3" id="KW-1133">Transmembrane helix</keyword>
<keyword evidence="4" id="KW-0472">Membrane</keyword>
<keyword evidence="5" id="KW-0732">Signal</keyword>
<dbReference type="InterPro" id="IPR001828">
    <property type="entry name" value="ANF_lig-bd_rcpt"/>
</dbReference>
<evidence type="ECO:0000256" key="1">
    <source>
        <dbReference type="ARBA" id="ARBA00004370"/>
    </source>
</evidence>
<reference evidence="7 8" key="1">
    <citation type="journal article" date="2021" name="Elife">
        <title>Chloroplast acquisition without the gene transfer in kleptoplastic sea slugs, Plakobranchus ocellatus.</title>
        <authorList>
            <person name="Maeda T."/>
            <person name="Takahashi S."/>
            <person name="Yoshida T."/>
            <person name="Shimamura S."/>
            <person name="Takaki Y."/>
            <person name="Nagai Y."/>
            <person name="Toyoda A."/>
            <person name="Suzuki Y."/>
            <person name="Arimoto A."/>
            <person name="Ishii H."/>
            <person name="Satoh N."/>
            <person name="Nishiyama T."/>
            <person name="Hasebe M."/>
            <person name="Maruyama T."/>
            <person name="Minagawa J."/>
            <person name="Obokata J."/>
            <person name="Shigenobu S."/>
        </authorList>
    </citation>
    <scope>NUCLEOTIDE SEQUENCE [LARGE SCALE GENOMIC DNA]</scope>
</reference>
<dbReference type="PROSITE" id="PS51257">
    <property type="entry name" value="PROKAR_LIPOPROTEIN"/>
    <property type="match status" value="1"/>
</dbReference>
<evidence type="ECO:0000256" key="5">
    <source>
        <dbReference type="SAM" id="SignalP"/>
    </source>
</evidence>
<dbReference type="PANTHER" id="PTHR44755">
    <property type="entry name" value="NATRIURETIC PEPTIDE RECEPTOR 3-RELATED"/>
    <property type="match status" value="1"/>
</dbReference>
<dbReference type="GO" id="GO:0007165">
    <property type="term" value="P:signal transduction"/>
    <property type="evidence" value="ECO:0007669"/>
    <property type="project" value="TreeGrafter"/>
</dbReference>
<dbReference type="PANTHER" id="PTHR44755:SF11">
    <property type="entry name" value="ATRIAL NATRIURETIC PEPTIDE RECEPTOR 3 ISOFORM X1"/>
    <property type="match status" value="1"/>
</dbReference>
<dbReference type="GO" id="GO:0016020">
    <property type="term" value="C:membrane"/>
    <property type="evidence" value="ECO:0007669"/>
    <property type="project" value="UniProtKB-SubCell"/>
</dbReference>
<feature type="signal peptide" evidence="5">
    <location>
        <begin position="1"/>
        <end position="33"/>
    </location>
</feature>
<dbReference type="AlphaFoldDB" id="A0AAV3Z2H2"/>
<evidence type="ECO:0000313" key="8">
    <source>
        <dbReference type="Proteomes" id="UP000735302"/>
    </source>
</evidence>
<dbReference type="SUPFAM" id="SSF53822">
    <property type="entry name" value="Periplasmic binding protein-like I"/>
    <property type="match status" value="1"/>
</dbReference>
<gene>
    <name evidence="7" type="ORF">PoB_001522700</name>
</gene>
<protein>
    <submittedName>
        <fullName evidence="7">Atrial natriuretic peptide clearance receptor</fullName>
    </submittedName>
</protein>
<keyword evidence="8" id="KW-1185">Reference proteome</keyword>
<sequence>MFRTLLSPNIRLTMHVITVLLVIVVFLTSSCLAKASHCTCAEPYFPETGNDFEGSRTGDGADDGGLVVYLAALLPNTSSHPFSMTRARPAVDVAVLKLHHRGIFKRDTIKVIYKDSACSTTTGPLAAFNLRSARRVHVFLGPVCDFALAAVARYAAVWNIPVLSPGAFAHDFGMPKHREESEFKTLTRMGANFNSLSLATEAVLSAHAWEKVNILYEVMGFPEIMENFCYLAVSAMVFYSKNMANRPYDFHLFNPGNYDPEEMLVDKVGLKYSGEFFYGVKPGRREWKGNLLTHIL</sequence>
<organism evidence="7 8">
    <name type="scientific">Plakobranchus ocellatus</name>
    <dbReference type="NCBI Taxonomy" id="259542"/>
    <lineage>
        <taxon>Eukaryota</taxon>
        <taxon>Metazoa</taxon>
        <taxon>Spiralia</taxon>
        <taxon>Lophotrochozoa</taxon>
        <taxon>Mollusca</taxon>
        <taxon>Gastropoda</taxon>
        <taxon>Heterobranchia</taxon>
        <taxon>Euthyneura</taxon>
        <taxon>Panpulmonata</taxon>
        <taxon>Sacoglossa</taxon>
        <taxon>Placobranchoidea</taxon>
        <taxon>Plakobranchidae</taxon>
        <taxon>Plakobranchus</taxon>
    </lineage>
</organism>
<keyword evidence="7" id="KW-0675">Receptor</keyword>
<accession>A0AAV3Z2H2</accession>
<dbReference type="Gene3D" id="3.40.50.2300">
    <property type="match status" value="1"/>
</dbReference>
<dbReference type="InterPro" id="IPR052612">
    <property type="entry name" value="ANP_Clearance_Receptor"/>
</dbReference>
<comment type="subcellular location">
    <subcellularLocation>
        <location evidence="1">Membrane</location>
    </subcellularLocation>
</comment>
<dbReference type="Proteomes" id="UP000735302">
    <property type="component" value="Unassembled WGS sequence"/>
</dbReference>
<dbReference type="GO" id="GO:0038023">
    <property type="term" value="F:signaling receptor activity"/>
    <property type="evidence" value="ECO:0007669"/>
    <property type="project" value="TreeGrafter"/>
</dbReference>
<dbReference type="EMBL" id="BLXT01001881">
    <property type="protein sequence ID" value="GFN88721.1"/>
    <property type="molecule type" value="Genomic_DNA"/>
</dbReference>